<dbReference type="EMBL" id="CAJMWZ010001962">
    <property type="protein sequence ID" value="CAE6445750.1"/>
    <property type="molecule type" value="Genomic_DNA"/>
</dbReference>
<feature type="compositionally biased region" description="Low complexity" evidence="5">
    <location>
        <begin position="39"/>
        <end position="55"/>
    </location>
</feature>
<keyword evidence="1 3" id="KW-0853">WD repeat</keyword>
<evidence type="ECO:0000256" key="4">
    <source>
        <dbReference type="SAM" id="Coils"/>
    </source>
</evidence>
<dbReference type="InterPro" id="IPR036322">
    <property type="entry name" value="WD40_repeat_dom_sf"/>
</dbReference>
<feature type="repeat" description="WD" evidence="3">
    <location>
        <begin position="1358"/>
        <end position="1399"/>
    </location>
</feature>
<evidence type="ECO:0000313" key="8">
    <source>
        <dbReference type="Proteomes" id="UP000663850"/>
    </source>
</evidence>
<dbReference type="PROSITE" id="PS50082">
    <property type="entry name" value="WD_REPEATS_2"/>
    <property type="match status" value="10"/>
</dbReference>
<dbReference type="InterPro" id="IPR027417">
    <property type="entry name" value="P-loop_NTPase"/>
</dbReference>
<feature type="repeat" description="WD" evidence="3">
    <location>
        <begin position="936"/>
        <end position="977"/>
    </location>
</feature>
<dbReference type="PANTHER" id="PTHR22847">
    <property type="entry name" value="WD40 REPEAT PROTEIN"/>
    <property type="match status" value="1"/>
</dbReference>
<evidence type="ECO:0000256" key="5">
    <source>
        <dbReference type="SAM" id="MobiDB-lite"/>
    </source>
</evidence>
<dbReference type="Pfam" id="PF00400">
    <property type="entry name" value="WD40"/>
    <property type="match status" value="10"/>
</dbReference>
<feature type="repeat" description="WD" evidence="3">
    <location>
        <begin position="985"/>
        <end position="1017"/>
    </location>
</feature>
<gene>
    <name evidence="7" type="ORF">RDB_LOCUS35479</name>
</gene>
<protein>
    <recommendedName>
        <fullName evidence="6">Nephrocystin 3-like N-terminal domain-containing protein</fullName>
    </recommendedName>
</protein>
<dbReference type="CDD" id="cd00200">
    <property type="entry name" value="WD40"/>
    <property type="match status" value="2"/>
</dbReference>
<sequence>MSNRKRATSVFDIFIKRPRINSRDPSPTPDQNIPDLLISSPTGSTGAPTPTEGTSNLTSPAYISQPRFPSTYGSTEPARKGTGLKTLLKALGSGANAFGPLKPAISALIKLIEVKGASKGSSEHEKLRQELEELSDDLAKRVTQPIGPLMTSSVQHFIIAIQGEIDQLEQKLKENTGRRLADAIEDSGEILESYRRIYNHLQRLMLSVNMDIREGINGQTIESRLDKMSPAMAAVYNSAESDDVKRGMCTPGTRKPQIEFILEWTRTPGAGRTCWMNGMAGTGKTTIAYSVCHKLEQAAQLGASFFCSRSIPECRQVKNIIPTIAHQLARFSPLFCSSLNKVLEANPDVHTRALSIQYQKLLVQPIQESQLSLPIDLIVVIDALDECENENSLGQILDLLLSNASNLPIRFLVSSRPEMEICRRMKGQVDEHGNARLVLHDLDADAVKSDIEAYMRHELGQIPLTDSQWSSLIERCGVLFIYASTTCRLVKQGYEMRSLDEAVSMIVSQTAASIRQEESGIDALYSTILAAAFNRSKMSEANRQRMKDVLETVICAFEPMGLDTLAGVLRLNGAEQAYALLQPLRSVLNVTTARLVTTLHASFPDFMFSFGRSADFQCVAAYRHTVLAESCLQIIDAVEPKFNICGLSSSYLLDEEVGNIEKRVNQAISPLLVYACRYWSTHLSLGEERQDLIASIHRFFSERLLLWMEILNLTGHMRFGTSIIQHAEKWCRGRGIVPNGLTMMVRDAGQFVSVYAHHPICQSTPHIYVSMFAFWPRSRPVSIAYSPRLTGILEPTGTAITRRQPALLATWRVSFGKVRSISLSSNGSRIAAAAGDAIDLLDTLTGDELIHIQGPQTKGVRAVTMSPDGTQIAFGGKSGVYLLDVRTETIEEVLKPSCTACSIVFSPDGSQFAFGLSDGNIHVYPSQKGDPVLDPLKGHTGVVRSIAFSPNGLFLASGSDDNTIRVWDAKSGQMVDNPLPGQARSLSYSPDGIHLALASDDGTIQVWDLFTGQTILGPLYHPLLTSTIFSPDGSFIALASLNGTVQVNDAKTGQMVLGPLHGHTDYVKSVIFSPDSTQLFSSSHDGTIRLWNVQDLDAPNSSQPTFSHCFMSVRYSPDGQRVVSGSNDGSVCIWDVQTGEMVLGPLEGHSESVLGVDFSPNNAYIASASWDSTLRIWSTQDGRDLHGPIQGHTDAVNCVRFSPDDSLLVSGSDDGTVQLWDMASGQSVIEPLEGHSGGVYSVAFSPNGSLVAGGSAGTIQVWDITTGQTVVALEGHKDGVSSVEFSPDSSQILSCSWDGYIQTWDAQTGQTLLVWGKDQEKIISASFSPDGLFLISTSASDYKIQIWEAQTGDLILTLKGHSDFVHSVQFSPNGSQVVSRSDDGIIRFWDVSSRKANLQLNRLKGPDGVNVSTDSTPGPWSLKSSGWLVDQWRQLLVWVPDDLHITVPRHINDLVICEQGLLKLNFDGVNIGERWTSCYQP</sequence>
<name>A0A8H3B282_9AGAM</name>
<feature type="compositionally biased region" description="Polar residues" evidence="5">
    <location>
        <begin position="56"/>
        <end position="74"/>
    </location>
</feature>
<feature type="region of interest" description="Disordered" evidence="5">
    <location>
        <begin position="18"/>
        <end position="78"/>
    </location>
</feature>
<feature type="repeat" description="WD" evidence="3">
    <location>
        <begin position="1315"/>
        <end position="1357"/>
    </location>
</feature>
<feature type="repeat" description="WD" evidence="3">
    <location>
        <begin position="1189"/>
        <end position="1230"/>
    </location>
</feature>
<keyword evidence="4" id="KW-0175">Coiled coil</keyword>
<evidence type="ECO:0000259" key="6">
    <source>
        <dbReference type="Pfam" id="PF24883"/>
    </source>
</evidence>
<dbReference type="Pfam" id="PF24883">
    <property type="entry name" value="NPHP3_N"/>
    <property type="match status" value="1"/>
</dbReference>
<evidence type="ECO:0000256" key="1">
    <source>
        <dbReference type="ARBA" id="ARBA00022574"/>
    </source>
</evidence>
<keyword evidence="2" id="KW-0677">Repeat</keyword>
<feature type="domain" description="Nephrocystin 3-like N-terminal" evidence="6">
    <location>
        <begin position="262"/>
        <end position="416"/>
    </location>
</feature>
<dbReference type="InterPro" id="IPR015943">
    <property type="entry name" value="WD40/YVTN_repeat-like_dom_sf"/>
</dbReference>
<dbReference type="GO" id="GO:1990234">
    <property type="term" value="C:transferase complex"/>
    <property type="evidence" value="ECO:0007669"/>
    <property type="project" value="UniProtKB-ARBA"/>
</dbReference>
<dbReference type="InterPro" id="IPR020472">
    <property type="entry name" value="WD40_PAC1"/>
</dbReference>
<dbReference type="PROSITE" id="PS50294">
    <property type="entry name" value="WD_REPEATS_REGION"/>
    <property type="match status" value="9"/>
</dbReference>
<feature type="repeat" description="WD" evidence="3">
    <location>
        <begin position="1146"/>
        <end position="1187"/>
    </location>
</feature>
<dbReference type="PANTHER" id="PTHR22847:SF637">
    <property type="entry name" value="WD REPEAT DOMAIN 5B"/>
    <property type="match status" value="1"/>
</dbReference>
<feature type="repeat" description="WD" evidence="3">
    <location>
        <begin position="1273"/>
        <end position="1314"/>
    </location>
</feature>
<organism evidence="7 8">
    <name type="scientific">Rhizoctonia solani</name>
    <dbReference type="NCBI Taxonomy" id="456999"/>
    <lineage>
        <taxon>Eukaryota</taxon>
        <taxon>Fungi</taxon>
        <taxon>Dikarya</taxon>
        <taxon>Basidiomycota</taxon>
        <taxon>Agaricomycotina</taxon>
        <taxon>Agaricomycetes</taxon>
        <taxon>Cantharellales</taxon>
        <taxon>Ceratobasidiaceae</taxon>
        <taxon>Rhizoctonia</taxon>
    </lineage>
</organism>
<dbReference type="InterPro" id="IPR019775">
    <property type="entry name" value="WD40_repeat_CS"/>
</dbReference>
<feature type="coiled-coil region" evidence="4">
    <location>
        <begin position="117"/>
        <end position="178"/>
    </location>
</feature>
<dbReference type="InterPro" id="IPR056884">
    <property type="entry name" value="NPHP3-like_N"/>
</dbReference>
<evidence type="ECO:0000256" key="2">
    <source>
        <dbReference type="ARBA" id="ARBA00022737"/>
    </source>
</evidence>
<dbReference type="Gene3D" id="2.130.10.10">
    <property type="entry name" value="YVTN repeat-like/Quinoprotein amine dehydrogenase"/>
    <property type="match status" value="5"/>
</dbReference>
<dbReference type="SMART" id="SM00320">
    <property type="entry name" value="WD40"/>
    <property type="match status" value="14"/>
</dbReference>
<dbReference type="Gene3D" id="3.40.50.300">
    <property type="entry name" value="P-loop containing nucleotide triphosphate hydrolases"/>
    <property type="match status" value="1"/>
</dbReference>
<dbReference type="Proteomes" id="UP000663850">
    <property type="component" value="Unassembled WGS sequence"/>
</dbReference>
<dbReference type="InterPro" id="IPR001680">
    <property type="entry name" value="WD40_rpt"/>
</dbReference>
<dbReference type="SUPFAM" id="SSF52540">
    <property type="entry name" value="P-loop containing nucleoside triphosphate hydrolases"/>
    <property type="match status" value="1"/>
</dbReference>
<comment type="caution">
    <text evidence="7">The sequence shown here is derived from an EMBL/GenBank/DDBJ whole genome shotgun (WGS) entry which is preliminary data.</text>
</comment>
<evidence type="ECO:0000256" key="3">
    <source>
        <dbReference type="PROSITE-ProRule" id="PRU00221"/>
    </source>
</evidence>
<feature type="repeat" description="WD" evidence="3">
    <location>
        <begin position="1232"/>
        <end position="1272"/>
    </location>
</feature>
<proteinExistence type="predicted"/>
<dbReference type="SUPFAM" id="SSF50978">
    <property type="entry name" value="WD40 repeat-like"/>
    <property type="match status" value="2"/>
</dbReference>
<feature type="repeat" description="WD" evidence="3">
    <location>
        <begin position="1060"/>
        <end position="1101"/>
    </location>
</feature>
<evidence type="ECO:0000313" key="7">
    <source>
        <dbReference type="EMBL" id="CAE6445750.1"/>
    </source>
</evidence>
<feature type="repeat" description="WD" evidence="3">
    <location>
        <begin position="1112"/>
        <end position="1144"/>
    </location>
</feature>
<accession>A0A8H3B282</accession>
<dbReference type="PRINTS" id="PR00320">
    <property type="entry name" value="GPROTEINBRPT"/>
</dbReference>
<dbReference type="PROSITE" id="PS00678">
    <property type="entry name" value="WD_REPEATS_1"/>
    <property type="match status" value="6"/>
</dbReference>
<reference evidence="7" key="1">
    <citation type="submission" date="2021-01" db="EMBL/GenBank/DDBJ databases">
        <authorList>
            <person name="Kaushik A."/>
        </authorList>
    </citation>
    <scope>NUCLEOTIDE SEQUENCE</scope>
    <source>
        <strain evidence="7">Type strain: AG8-Rh-89/</strain>
    </source>
</reference>